<dbReference type="GO" id="GO:0003677">
    <property type="term" value="F:DNA binding"/>
    <property type="evidence" value="ECO:0007669"/>
    <property type="project" value="InterPro"/>
</dbReference>
<dbReference type="Pfam" id="PF13374">
    <property type="entry name" value="TPR_10"/>
    <property type="match status" value="1"/>
</dbReference>
<dbReference type="SMART" id="SM00530">
    <property type="entry name" value="HTH_XRE"/>
    <property type="match status" value="1"/>
</dbReference>
<dbReference type="PRINTS" id="PR00364">
    <property type="entry name" value="DISEASERSIST"/>
</dbReference>
<evidence type="ECO:0000259" key="2">
    <source>
        <dbReference type="PROSITE" id="PS50943"/>
    </source>
</evidence>
<gene>
    <name evidence="3" type="ORF">HNR67_006298</name>
</gene>
<accession>A0A7W7FWL6</accession>
<dbReference type="PANTHER" id="PTHR47691">
    <property type="entry name" value="REGULATOR-RELATED"/>
    <property type="match status" value="1"/>
</dbReference>
<dbReference type="EMBL" id="JACHMH010000001">
    <property type="protein sequence ID" value="MBB4680180.1"/>
    <property type="molecule type" value="Genomic_DNA"/>
</dbReference>
<dbReference type="PANTHER" id="PTHR47691:SF3">
    <property type="entry name" value="HTH-TYPE TRANSCRIPTIONAL REGULATOR RV0890C-RELATED"/>
    <property type="match status" value="1"/>
</dbReference>
<keyword evidence="4" id="KW-1185">Reference proteome</keyword>
<dbReference type="InterPro" id="IPR001387">
    <property type="entry name" value="Cro/C1-type_HTH"/>
</dbReference>
<name>A0A7W7FWL6_9PSEU</name>
<dbReference type="CDD" id="cd00093">
    <property type="entry name" value="HTH_XRE"/>
    <property type="match status" value="1"/>
</dbReference>
<comment type="caution">
    <text evidence="3">The sequence shown here is derived from an EMBL/GenBank/DDBJ whole genome shotgun (WGS) entry which is preliminary data.</text>
</comment>
<evidence type="ECO:0000313" key="3">
    <source>
        <dbReference type="EMBL" id="MBB4680180.1"/>
    </source>
</evidence>
<dbReference type="Gene3D" id="3.40.50.300">
    <property type="entry name" value="P-loop containing nucleotide triphosphate hydrolases"/>
    <property type="match status" value="1"/>
</dbReference>
<dbReference type="SUPFAM" id="SSF47413">
    <property type="entry name" value="lambda repressor-like DNA-binding domains"/>
    <property type="match status" value="1"/>
</dbReference>
<dbReference type="SUPFAM" id="SSF48452">
    <property type="entry name" value="TPR-like"/>
    <property type="match status" value="2"/>
</dbReference>
<dbReference type="InterPro" id="IPR027417">
    <property type="entry name" value="P-loop_NTPase"/>
</dbReference>
<dbReference type="PROSITE" id="PS50005">
    <property type="entry name" value="TPR"/>
    <property type="match status" value="1"/>
</dbReference>
<reference evidence="3 4" key="1">
    <citation type="submission" date="2020-08" db="EMBL/GenBank/DDBJ databases">
        <title>Sequencing the genomes of 1000 actinobacteria strains.</title>
        <authorList>
            <person name="Klenk H.-P."/>
        </authorList>
    </citation>
    <scope>NUCLEOTIDE SEQUENCE [LARGE SCALE GENOMIC DNA]</scope>
    <source>
        <strain evidence="3 4">DSM 44230</strain>
    </source>
</reference>
<dbReference type="Pfam" id="PF01381">
    <property type="entry name" value="HTH_3"/>
    <property type="match status" value="1"/>
</dbReference>
<dbReference type="InterPro" id="IPR019734">
    <property type="entry name" value="TPR_rpt"/>
</dbReference>
<dbReference type="Proteomes" id="UP000533598">
    <property type="component" value="Unassembled WGS sequence"/>
</dbReference>
<feature type="domain" description="HTH cro/C1-type" evidence="2">
    <location>
        <begin position="9"/>
        <end position="64"/>
    </location>
</feature>
<dbReference type="InterPro" id="IPR010982">
    <property type="entry name" value="Lambda_DNA-bd_dom_sf"/>
</dbReference>
<dbReference type="InterPro" id="IPR011990">
    <property type="entry name" value="TPR-like_helical_dom_sf"/>
</dbReference>
<dbReference type="Gene3D" id="1.25.40.10">
    <property type="entry name" value="Tetratricopeptide repeat domain"/>
    <property type="match status" value="2"/>
</dbReference>
<protein>
    <submittedName>
        <fullName evidence="3">Tetratricopeptide (TPR) repeat protein/transcriptional regulator with XRE-family HTH domain</fullName>
    </submittedName>
</protein>
<evidence type="ECO:0000256" key="1">
    <source>
        <dbReference type="PROSITE-ProRule" id="PRU00339"/>
    </source>
</evidence>
<dbReference type="AlphaFoldDB" id="A0A7W7FWL6"/>
<dbReference type="Pfam" id="PF13424">
    <property type="entry name" value="TPR_12"/>
    <property type="match status" value="2"/>
</dbReference>
<sequence>MIGRFGLALRQARTLAGLTQEQLADRSGVGVRTIGGLETGSRGDPRPSTARRLADALGLDPQARGRLLAAAVDDPVSLAGRDDLPGDLADFTGRSAEIDRLLAVGDGRAVVIEAIDGMAGVGKTTLAVHLAHRLADRYPDGRLFLDLHGHASAEQATDPAVALEVLLRALGVPGDRIPAGLAERSALWRAELAERKVLVLLDNAASATQIRPLLPGSPDCLALVTSRGSLADLDGAQVLSLDVLPEAEAIALFAGIAGAERVAGQRESVAELVRLCGLLPLAIRIAAARLRSRPVWTVAHLAGRLRDGLTELSTGDRGVAAAFSLSYQHLTPEQQRLFRLLGLHPGPDIDPHAAAALACRASHATERLLEDLVDAHLLQQHVSGRYRFHDLVRSYAATAAATDPDRAAALTRLVEHYLHTAHAADRLLEPHREPFPLEPATTGRPPTDPAAWFDAEQANLAAIHHLASAQGRHTQVWQLACALDVFHRRRGRLHGALTVWEAGLTAAEALDEPAARSRAHRLLGHAHARLGRHEQAVRHLHQALELAEHTGDLLAQAHTQHTLAWASERQGNNQLALDHATEALHLYQKLALTRREAQALNAVGWYHALLGEYEQARAHCETALTLHRGHQDGAATLDALGYTLDSLGYIAHHTGRHTDARDYYQQALTVFRDLGNTYEEANTLAKLAAAQHSLGAPEQAGDCWRQALRLYRQQGRRPDADRIRHHLAALAK</sequence>
<keyword evidence="1" id="KW-0802">TPR repeat</keyword>
<dbReference type="SUPFAM" id="SSF52540">
    <property type="entry name" value="P-loop containing nucleoside triphosphate hydrolases"/>
    <property type="match status" value="1"/>
</dbReference>
<organism evidence="3 4">
    <name type="scientific">Crossiella cryophila</name>
    <dbReference type="NCBI Taxonomy" id="43355"/>
    <lineage>
        <taxon>Bacteria</taxon>
        <taxon>Bacillati</taxon>
        <taxon>Actinomycetota</taxon>
        <taxon>Actinomycetes</taxon>
        <taxon>Pseudonocardiales</taxon>
        <taxon>Pseudonocardiaceae</taxon>
        <taxon>Crossiella</taxon>
    </lineage>
</organism>
<evidence type="ECO:0000313" key="4">
    <source>
        <dbReference type="Proteomes" id="UP000533598"/>
    </source>
</evidence>
<dbReference type="PROSITE" id="PS50943">
    <property type="entry name" value="HTH_CROC1"/>
    <property type="match status" value="1"/>
</dbReference>
<dbReference type="RefSeq" id="WP_185005841.1">
    <property type="nucleotide sequence ID" value="NZ_BAAAUI010000009.1"/>
</dbReference>
<dbReference type="SMART" id="SM00028">
    <property type="entry name" value="TPR"/>
    <property type="match status" value="5"/>
</dbReference>
<dbReference type="GO" id="GO:0043531">
    <property type="term" value="F:ADP binding"/>
    <property type="evidence" value="ECO:0007669"/>
    <property type="project" value="InterPro"/>
</dbReference>
<proteinExistence type="predicted"/>
<dbReference type="Gene3D" id="1.10.10.10">
    <property type="entry name" value="Winged helix-like DNA-binding domain superfamily/Winged helix DNA-binding domain"/>
    <property type="match status" value="1"/>
</dbReference>
<dbReference type="Gene3D" id="1.10.260.40">
    <property type="entry name" value="lambda repressor-like DNA-binding domains"/>
    <property type="match status" value="1"/>
</dbReference>
<feature type="repeat" description="TPR" evidence="1">
    <location>
        <begin position="517"/>
        <end position="550"/>
    </location>
</feature>
<dbReference type="InterPro" id="IPR036388">
    <property type="entry name" value="WH-like_DNA-bd_sf"/>
</dbReference>